<dbReference type="SUPFAM" id="SSF50978">
    <property type="entry name" value="WD40 repeat-like"/>
    <property type="match status" value="1"/>
</dbReference>
<evidence type="ECO:0000313" key="7">
    <source>
        <dbReference type="Proteomes" id="UP001583177"/>
    </source>
</evidence>
<dbReference type="PROSITE" id="PS50008">
    <property type="entry name" value="PIPLC_Y_DOMAIN"/>
    <property type="match status" value="1"/>
</dbReference>
<accession>A0ABR3XLF5</accession>
<dbReference type="InterPro" id="IPR052416">
    <property type="entry name" value="GTF3C_component"/>
</dbReference>
<feature type="compositionally biased region" description="Acidic residues" evidence="4">
    <location>
        <begin position="691"/>
        <end position="702"/>
    </location>
</feature>
<evidence type="ECO:0000256" key="4">
    <source>
        <dbReference type="SAM" id="MobiDB-lite"/>
    </source>
</evidence>
<feature type="compositionally biased region" description="Basic residues" evidence="4">
    <location>
        <begin position="1"/>
        <end position="11"/>
    </location>
</feature>
<feature type="compositionally biased region" description="Basic residues" evidence="4">
    <location>
        <begin position="672"/>
        <end position="686"/>
    </location>
</feature>
<feature type="compositionally biased region" description="Acidic residues" evidence="4">
    <location>
        <begin position="21"/>
        <end position="45"/>
    </location>
</feature>
<evidence type="ECO:0000313" key="6">
    <source>
        <dbReference type="EMBL" id="KAL1876478.1"/>
    </source>
</evidence>
<feature type="domain" description="PI-PLC Y-box" evidence="5">
    <location>
        <begin position="138"/>
        <end position="181"/>
    </location>
</feature>
<feature type="compositionally biased region" description="Basic residues" evidence="4">
    <location>
        <begin position="116"/>
        <end position="131"/>
    </location>
</feature>
<protein>
    <recommendedName>
        <fullName evidence="5">PI-PLC Y-box domain-containing protein</fullName>
    </recommendedName>
</protein>
<proteinExistence type="predicted"/>
<dbReference type="Gene3D" id="2.130.10.10">
    <property type="entry name" value="YVTN repeat-like/Quinoprotein amine dehydrogenase"/>
    <property type="match status" value="1"/>
</dbReference>
<comment type="subcellular location">
    <subcellularLocation>
        <location evidence="1">Nucleus</location>
    </subcellularLocation>
</comment>
<feature type="compositionally biased region" description="Acidic residues" evidence="4">
    <location>
        <begin position="58"/>
        <end position="103"/>
    </location>
</feature>
<keyword evidence="7" id="KW-1185">Reference proteome</keyword>
<keyword evidence="3" id="KW-0539">Nucleus</keyword>
<feature type="region of interest" description="Disordered" evidence="4">
    <location>
        <begin position="1"/>
        <end position="138"/>
    </location>
</feature>
<evidence type="ECO:0000256" key="1">
    <source>
        <dbReference type="ARBA" id="ARBA00004123"/>
    </source>
</evidence>
<keyword evidence="2" id="KW-0804">Transcription</keyword>
<feature type="region of interest" description="Disordered" evidence="4">
    <location>
        <begin position="665"/>
        <end position="704"/>
    </location>
</feature>
<sequence>MRTRKANKSKRFSFADTYGIESDDDAEGPAEVLDADDDEDDDVDFDVTKDADEGQGGSEDDEDEDDDVHDEAVEDEELLEEANEAEAIDGDDEIIPVESDDGGGDGTASKANNKTPRGRGRWKKNLPKRATVHGVPPYPTDLRKTRVYDGPLKRWTRGHQLLAMLYGPDEARIAVARGMLRKWFMSQVLPSKSYTGMGGVMQSPWLAQDYEVKQRHWARAWYEKCRAAKQLQRSRKIRPDHVEMFKPASDSMICFVGPFDGQTQVRSSYGFGLPVLENGQTQEAIDPSLERATRPSGWLLDTGGLPLGIGWAPANGHQEQYLAVCTVPHSDQEIKLSHSPEDPEEKKRGSIQIWSIPCHKEDGDHARLVHHLWFDWGRPKRLQWCPIPLPDESKVGLLAVLCDDGQVRVIEVSKPASDQTNYEWITNPIATLGFTDEYMVLATSLTWVNTNRLCFGHTDGSISLWSIFPRQMLMRKSIHISYILDVASGFPSYPYYISSTPVGGCPTVTDLNLPSAETTYIPMVGAVNFQHNLVDWNDHLQGFFGMHPAPIPHNTIIGWGHIRYYMQSRTLMTTPSPPMCLASGRTHPFTLVGCADGSLWAINPLRILLKDRGDTIYKLKILQHEFRPAAKLGGVPLQPGEVIRGAARILQGFLPEMNSNPRAEYVREQNKKRNQANKKSKGKGKKKALDDGEMDIDDEDDGLTQGEGKALSKLLDETRAVIHDARTRVVVAAWNPNVEYGWWAAAAMGSGLVKIMDLGVGEQPRS</sequence>
<reference evidence="6 7" key="1">
    <citation type="journal article" date="2024" name="IMA Fungus">
        <title>IMA Genome - F19 : A genome assembly and annotation guide to empower mycologists, including annotated draft genome sequences of Ceratocystis pirilliformis, Diaporthe australafricana, Fusarium ophioides, Paecilomyces lecythidis, and Sporothrix stenoceras.</title>
        <authorList>
            <person name="Aylward J."/>
            <person name="Wilson A.M."/>
            <person name="Visagie C.M."/>
            <person name="Spraker J."/>
            <person name="Barnes I."/>
            <person name="Buitendag C."/>
            <person name="Ceriani C."/>
            <person name="Del Mar Angel L."/>
            <person name="du Plessis D."/>
            <person name="Fuchs T."/>
            <person name="Gasser K."/>
            <person name="Kramer D."/>
            <person name="Li W."/>
            <person name="Munsamy K."/>
            <person name="Piso A."/>
            <person name="Price J.L."/>
            <person name="Sonnekus B."/>
            <person name="Thomas C."/>
            <person name="van der Nest A."/>
            <person name="van Dijk A."/>
            <person name="van Heerden A."/>
            <person name="van Vuuren N."/>
            <person name="Yilmaz N."/>
            <person name="Duong T.A."/>
            <person name="van der Merwe N.A."/>
            <person name="Wingfield M.J."/>
            <person name="Wingfield B.D."/>
        </authorList>
    </citation>
    <scope>NUCLEOTIDE SEQUENCE [LARGE SCALE GENOMIC DNA]</scope>
    <source>
        <strain evidence="6 7">CMW 18300</strain>
    </source>
</reference>
<dbReference type="InterPro" id="IPR015943">
    <property type="entry name" value="WD40/YVTN_repeat-like_dom_sf"/>
</dbReference>
<comment type="caution">
    <text evidence="6">The sequence shown here is derived from an EMBL/GenBank/DDBJ whole genome shotgun (WGS) entry which is preliminary data.</text>
</comment>
<dbReference type="PANTHER" id="PTHR15052:SF2">
    <property type="entry name" value="GENERAL TRANSCRIPTION FACTOR 3C POLYPEPTIDE 2"/>
    <property type="match status" value="1"/>
</dbReference>
<dbReference type="InterPro" id="IPR001711">
    <property type="entry name" value="PLipase_C_Pinositol-sp_Y"/>
</dbReference>
<gene>
    <name evidence="6" type="ORF">Daus18300_002722</name>
</gene>
<dbReference type="InterPro" id="IPR036322">
    <property type="entry name" value="WD40_repeat_dom_sf"/>
</dbReference>
<organism evidence="6 7">
    <name type="scientific">Diaporthe australafricana</name>
    <dbReference type="NCBI Taxonomy" id="127596"/>
    <lineage>
        <taxon>Eukaryota</taxon>
        <taxon>Fungi</taxon>
        <taxon>Dikarya</taxon>
        <taxon>Ascomycota</taxon>
        <taxon>Pezizomycotina</taxon>
        <taxon>Sordariomycetes</taxon>
        <taxon>Sordariomycetidae</taxon>
        <taxon>Diaporthales</taxon>
        <taxon>Diaporthaceae</taxon>
        <taxon>Diaporthe</taxon>
    </lineage>
</organism>
<evidence type="ECO:0000256" key="3">
    <source>
        <dbReference type="ARBA" id="ARBA00023242"/>
    </source>
</evidence>
<dbReference type="PANTHER" id="PTHR15052">
    <property type="entry name" value="RNA POLYMERASE III TRANSCRIPTION INITIATION FACTOR COMPLEX SUBUNIT"/>
    <property type="match status" value="1"/>
</dbReference>
<dbReference type="EMBL" id="JAWRVE010000016">
    <property type="protein sequence ID" value="KAL1876478.1"/>
    <property type="molecule type" value="Genomic_DNA"/>
</dbReference>
<name>A0ABR3XLF5_9PEZI</name>
<evidence type="ECO:0000259" key="5">
    <source>
        <dbReference type="PROSITE" id="PS50008"/>
    </source>
</evidence>
<evidence type="ECO:0000256" key="2">
    <source>
        <dbReference type="ARBA" id="ARBA00023163"/>
    </source>
</evidence>
<dbReference type="Proteomes" id="UP001583177">
    <property type="component" value="Unassembled WGS sequence"/>
</dbReference>